<dbReference type="InterPro" id="IPR004843">
    <property type="entry name" value="Calcineurin-like_PHP"/>
</dbReference>
<reference evidence="5" key="1">
    <citation type="submission" date="2021-07" db="EMBL/GenBank/DDBJ databases">
        <authorList>
            <person name="Durling M."/>
        </authorList>
    </citation>
    <scope>NUCLEOTIDE SEQUENCE</scope>
</reference>
<keyword evidence="2" id="KW-0732">Signal</keyword>
<sequence>MRFSFLFPLVAVVPFALACNSCDSAKEVIHERHVRRLQPGATPAQSGPRGPLEWGQLNFIQTTDTHGWLEGHIKEQNYGADWGDFVSFVKHMRHKAGRLGVDLLLVDTGDLHDGNGLSDSTSPNGLLSNPIHQEVDYDILTIGNHELYVTEIAYETFANFSKSYGEKYLTSNVQILNPDTNQYAYIGNKYRYFTTAQGLRIMSFGILFDFNRNSNVSRVTKAADMVKQQWFLDAVNYDQPIDLFILIGHNPVRLSDPVSTFGTVLSVIRSLRPNIPVQVLGGHTHIRDFTTYDEISTGIEAGRYCETVGWLSMSGINSSSFHGHMKPRGVPNPTRKATNTSTSSMVYSRRYLDWNRRTFAYHAVGSQDNTFDTSSNSTFDLHSGTRVSKKISEIRKNQNLTTLYGCAPRTYCISCKPIGDPGNIYSLLPVAVGATVINPARETIPRLILLQTGGVRYDLVKGPFTYDDSFIVSPFKNNFQYIPSIPYNLARLVLPFLNAGRPIKRTPTPRWGSMPLPQALPQSKDTCEDPIIPHTPLQKRMPITRRQKIVTPGYTTTDDFGTDGDDTPHSQIPAFPRPNVIQGNGSFPTDGTDPTTVDLVFVDFVARDVVAALKSLEWDGSIADVQLYMPKEFTTQSYLPLFVKKYWQRDMPNCPGGLGIGYDD</sequence>
<feature type="region of interest" description="Disordered" evidence="1">
    <location>
        <begin position="322"/>
        <end position="342"/>
    </location>
</feature>
<evidence type="ECO:0000259" key="3">
    <source>
        <dbReference type="Pfam" id="PF00149"/>
    </source>
</evidence>
<evidence type="ECO:0000313" key="5">
    <source>
        <dbReference type="EMBL" id="CAG8982779.1"/>
    </source>
</evidence>
<dbReference type="GO" id="GO:0016787">
    <property type="term" value="F:hydrolase activity"/>
    <property type="evidence" value="ECO:0007669"/>
    <property type="project" value="InterPro"/>
</dbReference>
<name>A0A9N9M290_9HELO</name>
<protein>
    <recommendedName>
        <fullName evidence="7">Calcineurin-like phosphoesterase domain-containing protein</fullName>
    </recommendedName>
</protein>
<accession>A0A9N9M290</accession>
<dbReference type="OrthoDB" id="7722975at2759"/>
<dbReference type="InterPro" id="IPR036907">
    <property type="entry name" value="5'-Nucleotdase_C_sf"/>
</dbReference>
<keyword evidence="6" id="KW-1185">Reference proteome</keyword>
<comment type="caution">
    <text evidence="5">The sequence shown here is derived from an EMBL/GenBank/DDBJ whole genome shotgun (WGS) entry which is preliminary data.</text>
</comment>
<dbReference type="InterPro" id="IPR041823">
    <property type="entry name" value="YHR202W_N"/>
</dbReference>
<dbReference type="Pfam" id="PF21953">
    <property type="entry name" value="NadN_nucleosid_C"/>
    <property type="match status" value="1"/>
</dbReference>
<evidence type="ECO:0000256" key="1">
    <source>
        <dbReference type="SAM" id="MobiDB-lite"/>
    </source>
</evidence>
<evidence type="ECO:0000313" key="6">
    <source>
        <dbReference type="Proteomes" id="UP000701801"/>
    </source>
</evidence>
<evidence type="ECO:0000259" key="4">
    <source>
        <dbReference type="Pfam" id="PF21953"/>
    </source>
</evidence>
<dbReference type="InterPro" id="IPR053828">
    <property type="entry name" value="Nucleosidase_C"/>
</dbReference>
<feature type="chain" id="PRO_5040128039" description="Calcineurin-like phosphoesterase domain-containing protein" evidence="2">
    <location>
        <begin position="19"/>
        <end position="664"/>
    </location>
</feature>
<dbReference type="PANTHER" id="PTHR11575">
    <property type="entry name" value="5'-NUCLEOTIDASE-RELATED"/>
    <property type="match status" value="1"/>
</dbReference>
<dbReference type="FunFam" id="3.60.21.10:FF:000043">
    <property type="entry name" value="Ser/Thr protein phosphatase family"/>
    <property type="match status" value="1"/>
</dbReference>
<evidence type="ECO:0008006" key="7">
    <source>
        <dbReference type="Google" id="ProtNLM"/>
    </source>
</evidence>
<gene>
    <name evidence="5" type="ORF">HYALB_00001060</name>
</gene>
<dbReference type="GO" id="GO:0005576">
    <property type="term" value="C:extracellular region"/>
    <property type="evidence" value="ECO:0007669"/>
    <property type="project" value="UniProtKB-ARBA"/>
</dbReference>
<dbReference type="PIRSF" id="PIRSF017316">
    <property type="entry name" value="Pesterase_C1039"/>
    <property type="match status" value="1"/>
</dbReference>
<evidence type="ECO:0000256" key="2">
    <source>
        <dbReference type="SAM" id="SignalP"/>
    </source>
</evidence>
<feature type="domain" description="Putative 5'-nucleotidase C-terminal" evidence="4">
    <location>
        <begin position="410"/>
        <end position="610"/>
    </location>
</feature>
<dbReference type="CDD" id="cd07407">
    <property type="entry name" value="MPP_YHR202W_N"/>
    <property type="match status" value="1"/>
</dbReference>
<dbReference type="Gene3D" id="3.60.21.10">
    <property type="match status" value="1"/>
</dbReference>
<dbReference type="AlphaFoldDB" id="A0A9N9M290"/>
<dbReference type="Pfam" id="PF00149">
    <property type="entry name" value="Metallophos"/>
    <property type="match status" value="1"/>
</dbReference>
<dbReference type="SUPFAM" id="SSF56300">
    <property type="entry name" value="Metallo-dependent phosphatases"/>
    <property type="match status" value="1"/>
</dbReference>
<dbReference type="InterPro" id="IPR006179">
    <property type="entry name" value="5_nucleotidase/apyrase"/>
</dbReference>
<dbReference type="InterPro" id="IPR014485">
    <property type="entry name" value="Pesterase_C1039"/>
</dbReference>
<dbReference type="PANTHER" id="PTHR11575:SF22">
    <property type="entry name" value="ADL392WP"/>
    <property type="match status" value="1"/>
</dbReference>
<dbReference type="InterPro" id="IPR029052">
    <property type="entry name" value="Metallo-depent_PP-like"/>
</dbReference>
<dbReference type="GO" id="GO:0009166">
    <property type="term" value="P:nucleotide catabolic process"/>
    <property type="evidence" value="ECO:0007669"/>
    <property type="project" value="InterPro"/>
</dbReference>
<dbReference type="Gene3D" id="3.90.780.10">
    <property type="entry name" value="5'-Nucleotidase, C-terminal domain"/>
    <property type="match status" value="2"/>
</dbReference>
<dbReference type="SUPFAM" id="SSF55816">
    <property type="entry name" value="5'-nucleotidase (syn. UDP-sugar hydrolase), C-terminal domain"/>
    <property type="match status" value="1"/>
</dbReference>
<dbReference type="PROSITE" id="PS51257">
    <property type="entry name" value="PROKAR_LIPOPROTEIN"/>
    <property type="match status" value="1"/>
</dbReference>
<feature type="signal peptide" evidence="2">
    <location>
        <begin position="1"/>
        <end position="18"/>
    </location>
</feature>
<dbReference type="GO" id="GO:0005829">
    <property type="term" value="C:cytosol"/>
    <property type="evidence" value="ECO:0007669"/>
    <property type="project" value="TreeGrafter"/>
</dbReference>
<organism evidence="5 6">
    <name type="scientific">Hymenoscyphus albidus</name>
    <dbReference type="NCBI Taxonomy" id="595503"/>
    <lineage>
        <taxon>Eukaryota</taxon>
        <taxon>Fungi</taxon>
        <taxon>Dikarya</taxon>
        <taxon>Ascomycota</taxon>
        <taxon>Pezizomycotina</taxon>
        <taxon>Leotiomycetes</taxon>
        <taxon>Helotiales</taxon>
        <taxon>Helotiaceae</taxon>
        <taxon>Hymenoscyphus</taxon>
    </lineage>
</organism>
<dbReference type="EMBL" id="CAJVRM010000684">
    <property type="protein sequence ID" value="CAG8982779.1"/>
    <property type="molecule type" value="Genomic_DNA"/>
</dbReference>
<proteinExistence type="predicted"/>
<dbReference type="Proteomes" id="UP000701801">
    <property type="component" value="Unassembled WGS sequence"/>
</dbReference>
<feature type="domain" description="Calcineurin-like phosphoesterase" evidence="3">
    <location>
        <begin position="58"/>
        <end position="286"/>
    </location>
</feature>